<organism evidence="9 10">
    <name type="scientific">Trichocladium antarcticum</name>
    <dbReference type="NCBI Taxonomy" id="1450529"/>
    <lineage>
        <taxon>Eukaryota</taxon>
        <taxon>Fungi</taxon>
        <taxon>Dikarya</taxon>
        <taxon>Ascomycota</taxon>
        <taxon>Pezizomycotina</taxon>
        <taxon>Sordariomycetes</taxon>
        <taxon>Sordariomycetidae</taxon>
        <taxon>Sordariales</taxon>
        <taxon>Chaetomiaceae</taxon>
        <taxon>Trichocladium</taxon>
    </lineage>
</organism>
<reference evidence="9" key="1">
    <citation type="journal article" date="2023" name="Mol. Phylogenet. Evol.">
        <title>Genome-scale phylogeny and comparative genomics of the fungal order Sordariales.</title>
        <authorList>
            <person name="Hensen N."/>
            <person name="Bonometti L."/>
            <person name="Westerberg I."/>
            <person name="Brannstrom I.O."/>
            <person name="Guillou S."/>
            <person name="Cros-Aarteil S."/>
            <person name="Calhoun S."/>
            <person name="Haridas S."/>
            <person name="Kuo A."/>
            <person name="Mondo S."/>
            <person name="Pangilinan J."/>
            <person name="Riley R."/>
            <person name="LaButti K."/>
            <person name="Andreopoulos B."/>
            <person name="Lipzen A."/>
            <person name="Chen C."/>
            <person name="Yan M."/>
            <person name="Daum C."/>
            <person name="Ng V."/>
            <person name="Clum A."/>
            <person name="Steindorff A."/>
            <person name="Ohm R.A."/>
            <person name="Martin F."/>
            <person name="Silar P."/>
            <person name="Natvig D.O."/>
            <person name="Lalanne C."/>
            <person name="Gautier V."/>
            <person name="Ament-Velasquez S.L."/>
            <person name="Kruys A."/>
            <person name="Hutchinson M.I."/>
            <person name="Powell A.J."/>
            <person name="Barry K."/>
            <person name="Miller A.N."/>
            <person name="Grigoriev I.V."/>
            <person name="Debuchy R."/>
            <person name="Gladieux P."/>
            <person name="Hiltunen Thoren M."/>
            <person name="Johannesson H."/>
        </authorList>
    </citation>
    <scope>NUCLEOTIDE SEQUENCE</scope>
    <source>
        <strain evidence="9">CBS 123565</strain>
    </source>
</reference>
<feature type="compositionally biased region" description="Low complexity" evidence="7">
    <location>
        <begin position="536"/>
        <end position="562"/>
    </location>
</feature>
<dbReference type="GO" id="GO:0045944">
    <property type="term" value="P:positive regulation of transcription by RNA polymerase II"/>
    <property type="evidence" value="ECO:0007669"/>
    <property type="project" value="TreeGrafter"/>
</dbReference>
<dbReference type="AlphaFoldDB" id="A0AAN6ZAF3"/>
<dbReference type="InterPro" id="IPR001138">
    <property type="entry name" value="Zn2Cys6_DnaBD"/>
</dbReference>
<evidence type="ECO:0000256" key="5">
    <source>
        <dbReference type="ARBA" id="ARBA00023163"/>
    </source>
</evidence>
<dbReference type="GO" id="GO:0008270">
    <property type="term" value="F:zinc ion binding"/>
    <property type="evidence" value="ECO:0007669"/>
    <property type="project" value="InterPro"/>
</dbReference>
<sequence length="749" mass="81379">MDSDDRQSVGLPSPWLRSLPPGAASTAAGFVHTGQLSPISNGVDVPGGAADRSSARLASPSQSPSIPAAARAGPSSTGPQSWSVEYAGSDDASERTSASERRGSHPGIAWDQDPDPDPDPDELLTVPKLEPMDDDDFCMEEFHEAPATPVLAHLSHGHAGQGQAKPKRPRGRPRKHPLAQIASSNKITKGRSKTGCLTCRKRKKKCDEAKPRCMNCEKNAVVCEGYPEKQIWKSGRERAEDERRGSYSLPSITMQPLFPGLENVEDMIFWKHYNEHLSAVLTVEGEHKNAFKDIMIPIAVRHQGLMHSILSLASKHMDFETPYGANVLRNNPTTTLAALRERSLYHHAQARLKFYDDIEFTKDQSNTDDAVLVPARYGQMLCFLLEALAEGSPRGDHRYHLSAYRHLIGTSPPQDPAFLSFIAEFFQYHIFADEIMHSAMGHNSGSPPKPLPAIPEIHPPRLLGVADGLLDYLPQITAIRNTIRSNNGTDYISLYRAADIDAAVRDWTPRWPPGDGRDRVGLLYKLMMSIHLSRTVHPPSASSPPSLASSAVPLSLAHSSPAHGRPAPSVVNTPPQSASPSCASSPRLRGSASGPQPKVARPVSRPDASSSGGPDARDDTAGAPAAAHADRAPSPPPPPTRQPSQHSPHITRAVDESLALLETFKPSDPCQTLLLLPCFLLGTVCFAPAQQALVRAAIRNVRGYTGLRNADRAVDVLEEVWRLMRAGDWAAVWDWPGVAQRMELDFIPA</sequence>
<feature type="domain" description="Zn(2)-C6 fungal-type" evidence="8">
    <location>
        <begin position="195"/>
        <end position="223"/>
    </location>
</feature>
<dbReference type="PROSITE" id="PS50048">
    <property type="entry name" value="ZN2_CY6_FUNGAL_2"/>
    <property type="match status" value="1"/>
</dbReference>
<evidence type="ECO:0000259" key="8">
    <source>
        <dbReference type="PROSITE" id="PS50048"/>
    </source>
</evidence>
<evidence type="ECO:0000256" key="6">
    <source>
        <dbReference type="ARBA" id="ARBA00023242"/>
    </source>
</evidence>
<feature type="region of interest" description="Disordered" evidence="7">
    <location>
        <begin position="155"/>
        <end position="178"/>
    </location>
</feature>
<dbReference type="EMBL" id="MU853428">
    <property type="protein sequence ID" value="KAK4131032.1"/>
    <property type="molecule type" value="Genomic_DNA"/>
</dbReference>
<feature type="compositionally biased region" description="Low complexity" evidence="7">
    <location>
        <begin position="574"/>
        <end position="586"/>
    </location>
</feature>
<evidence type="ECO:0000256" key="2">
    <source>
        <dbReference type="ARBA" id="ARBA00022833"/>
    </source>
</evidence>
<dbReference type="Pfam" id="PF11951">
    <property type="entry name" value="Fungal_trans_2"/>
    <property type="match status" value="2"/>
</dbReference>
<dbReference type="Gene3D" id="4.10.240.10">
    <property type="entry name" value="Zn(2)-C6 fungal-type DNA-binding domain"/>
    <property type="match status" value="1"/>
</dbReference>
<keyword evidence="10" id="KW-1185">Reference proteome</keyword>
<evidence type="ECO:0000256" key="4">
    <source>
        <dbReference type="ARBA" id="ARBA00023125"/>
    </source>
</evidence>
<feature type="region of interest" description="Disordered" evidence="7">
    <location>
        <begin position="535"/>
        <end position="649"/>
    </location>
</feature>
<dbReference type="GO" id="GO:0005634">
    <property type="term" value="C:nucleus"/>
    <property type="evidence" value="ECO:0007669"/>
    <property type="project" value="UniProtKB-SubCell"/>
</dbReference>
<evidence type="ECO:0000313" key="9">
    <source>
        <dbReference type="EMBL" id="KAK4131032.1"/>
    </source>
</evidence>
<dbReference type="PANTHER" id="PTHR37534:SF38">
    <property type="entry name" value="ZN(2)-C6 FUNGAL-TYPE DOMAIN-CONTAINING PROTEIN"/>
    <property type="match status" value="1"/>
</dbReference>
<keyword evidence="3" id="KW-0805">Transcription regulation</keyword>
<keyword evidence="2" id="KW-0862">Zinc</keyword>
<proteinExistence type="predicted"/>
<feature type="compositionally biased region" description="Acidic residues" evidence="7">
    <location>
        <begin position="112"/>
        <end position="122"/>
    </location>
</feature>
<feature type="compositionally biased region" description="Basic and acidic residues" evidence="7">
    <location>
        <begin position="92"/>
        <end position="103"/>
    </location>
</feature>
<dbReference type="InterPro" id="IPR036864">
    <property type="entry name" value="Zn2-C6_fun-type_DNA-bd_sf"/>
</dbReference>
<feature type="compositionally biased region" description="Basic residues" evidence="7">
    <location>
        <begin position="165"/>
        <end position="177"/>
    </location>
</feature>
<comment type="subcellular location">
    <subcellularLocation>
        <location evidence="1">Nucleus</location>
    </subcellularLocation>
</comment>
<keyword evidence="6" id="KW-0539">Nucleus</keyword>
<evidence type="ECO:0000256" key="7">
    <source>
        <dbReference type="SAM" id="MobiDB-lite"/>
    </source>
</evidence>
<evidence type="ECO:0000256" key="1">
    <source>
        <dbReference type="ARBA" id="ARBA00004123"/>
    </source>
</evidence>
<dbReference type="GO" id="GO:0000976">
    <property type="term" value="F:transcription cis-regulatory region binding"/>
    <property type="evidence" value="ECO:0007669"/>
    <property type="project" value="TreeGrafter"/>
</dbReference>
<evidence type="ECO:0000313" key="10">
    <source>
        <dbReference type="Proteomes" id="UP001304895"/>
    </source>
</evidence>
<keyword evidence="4" id="KW-0238">DNA-binding</keyword>
<feature type="region of interest" description="Disordered" evidence="7">
    <location>
        <begin position="1"/>
        <end position="131"/>
    </location>
</feature>
<evidence type="ECO:0000256" key="3">
    <source>
        <dbReference type="ARBA" id="ARBA00023015"/>
    </source>
</evidence>
<comment type="caution">
    <text evidence="9">The sequence shown here is derived from an EMBL/GenBank/DDBJ whole genome shotgun (WGS) entry which is preliminary data.</text>
</comment>
<gene>
    <name evidence="9" type="ORF">BT67DRAFT_409485</name>
</gene>
<dbReference type="SUPFAM" id="SSF57701">
    <property type="entry name" value="Zn2/Cys6 DNA-binding domain"/>
    <property type="match status" value="1"/>
</dbReference>
<dbReference type="GO" id="GO:0000981">
    <property type="term" value="F:DNA-binding transcription factor activity, RNA polymerase II-specific"/>
    <property type="evidence" value="ECO:0007669"/>
    <property type="project" value="InterPro"/>
</dbReference>
<dbReference type="CDD" id="cd00067">
    <property type="entry name" value="GAL4"/>
    <property type="match status" value="1"/>
</dbReference>
<dbReference type="InterPro" id="IPR021858">
    <property type="entry name" value="Fun_TF"/>
</dbReference>
<dbReference type="Pfam" id="PF00172">
    <property type="entry name" value="Zn_clus"/>
    <property type="match status" value="1"/>
</dbReference>
<protein>
    <recommendedName>
        <fullName evidence="8">Zn(2)-C6 fungal-type domain-containing protein</fullName>
    </recommendedName>
</protein>
<dbReference type="PROSITE" id="PS00463">
    <property type="entry name" value="ZN2_CY6_FUNGAL_1"/>
    <property type="match status" value="1"/>
</dbReference>
<reference evidence="9" key="2">
    <citation type="submission" date="2023-05" db="EMBL/GenBank/DDBJ databases">
        <authorList>
            <consortium name="Lawrence Berkeley National Laboratory"/>
            <person name="Steindorff A."/>
            <person name="Hensen N."/>
            <person name="Bonometti L."/>
            <person name="Westerberg I."/>
            <person name="Brannstrom I.O."/>
            <person name="Guillou S."/>
            <person name="Cros-Aarteil S."/>
            <person name="Calhoun S."/>
            <person name="Haridas S."/>
            <person name="Kuo A."/>
            <person name="Mondo S."/>
            <person name="Pangilinan J."/>
            <person name="Riley R."/>
            <person name="Labutti K."/>
            <person name="Andreopoulos B."/>
            <person name="Lipzen A."/>
            <person name="Chen C."/>
            <person name="Yanf M."/>
            <person name="Daum C."/>
            <person name="Ng V."/>
            <person name="Clum A."/>
            <person name="Ohm R."/>
            <person name="Martin F."/>
            <person name="Silar P."/>
            <person name="Natvig D."/>
            <person name="Lalanne C."/>
            <person name="Gautier V."/>
            <person name="Ament-Velasquez S.L."/>
            <person name="Kruys A."/>
            <person name="Hutchinson M.I."/>
            <person name="Powell A.J."/>
            <person name="Barry K."/>
            <person name="Miller A.N."/>
            <person name="Grigoriev I.V."/>
            <person name="Debuchy R."/>
            <person name="Gladieux P."/>
            <person name="Thoren M.H."/>
            <person name="Johannesson H."/>
        </authorList>
    </citation>
    <scope>NUCLEOTIDE SEQUENCE</scope>
    <source>
        <strain evidence="9">CBS 123565</strain>
    </source>
</reference>
<feature type="compositionally biased region" description="Polar residues" evidence="7">
    <location>
        <begin position="74"/>
        <end position="83"/>
    </location>
</feature>
<dbReference type="PANTHER" id="PTHR37534">
    <property type="entry name" value="TRANSCRIPTIONAL ACTIVATOR PROTEIN UGA3"/>
    <property type="match status" value="1"/>
</dbReference>
<name>A0AAN6ZAF3_9PEZI</name>
<accession>A0AAN6ZAF3</accession>
<keyword evidence="5" id="KW-0804">Transcription</keyword>
<dbReference type="SMART" id="SM00066">
    <property type="entry name" value="GAL4"/>
    <property type="match status" value="1"/>
</dbReference>
<dbReference type="Proteomes" id="UP001304895">
    <property type="component" value="Unassembled WGS sequence"/>
</dbReference>
<feature type="compositionally biased region" description="Low complexity" evidence="7">
    <location>
        <begin position="58"/>
        <end position="70"/>
    </location>
</feature>